<keyword evidence="5" id="KW-0067">ATP-binding</keyword>
<evidence type="ECO:0000256" key="1">
    <source>
        <dbReference type="ARBA" id="ARBA00022670"/>
    </source>
</evidence>
<dbReference type="Gene3D" id="3.40.50.300">
    <property type="entry name" value="P-loop containing nucleotide triphosphate hydrolases"/>
    <property type="match status" value="1"/>
</dbReference>
<dbReference type="CDD" id="cd19500">
    <property type="entry name" value="RecA-like_Lon"/>
    <property type="match status" value="1"/>
</dbReference>
<reference evidence="13" key="1">
    <citation type="submission" date="2023-08" db="EMBL/GenBank/DDBJ databases">
        <title>Draft sequence of the Babesia gibsoni genome.</title>
        <authorList>
            <person name="Yamagishi J.Y."/>
            <person name="Xuan X.X."/>
        </authorList>
    </citation>
    <scope>NUCLEOTIDE SEQUENCE</scope>
    <source>
        <strain evidence="13">Azabu</strain>
    </source>
</reference>
<dbReference type="SMART" id="SM00382">
    <property type="entry name" value="AAA"/>
    <property type="match status" value="1"/>
</dbReference>
<evidence type="ECO:0000256" key="2">
    <source>
        <dbReference type="ARBA" id="ARBA00022741"/>
    </source>
</evidence>
<dbReference type="SUPFAM" id="SSF88697">
    <property type="entry name" value="PUA domain-like"/>
    <property type="match status" value="1"/>
</dbReference>
<gene>
    <name evidence="13" type="ORF">BgAZ_105170</name>
</gene>
<dbReference type="PRINTS" id="PR00830">
    <property type="entry name" value="ENDOLAPTASE"/>
</dbReference>
<dbReference type="InterPro" id="IPR003959">
    <property type="entry name" value="ATPase_AAA_core"/>
</dbReference>
<dbReference type="Pfam" id="PF00004">
    <property type="entry name" value="AAA"/>
    <property type="match status" value="1"/>
</dbReference>
<evidence type="ECO:0000256" key="3">
    <source>
        <dbReference type="ARBA" id="ARBA00022801"/>
    </source>
</evidence>
<comment type="similarity">
    <text evidence="8">Belongs to the peptidase S16 family.</text>
</comment>
<sequence>MLSSGCCSCLRGRLAALLLHQAVPIQQQVKFNRCCIRGLSSLNVSRGFCGIALGDGRSLVVCEPSPCRAHGKRFFSSKKKRNDSGGGMPNEQSNMDTAADAEEPISPFKKASQIVFQVIRGDVVQKERIGRKASGGKIRRFPIPLKEEDLDYAERFSRNMSASQRRLGATAVEDNADDGEIVDDGRNEEDNDTVENGDDEVNQIFDVIEQPQDEGGEGTGENGDGSVGTVLSGGDDKKVAVHFKLPILHYHSTQRHHALPALAMFQKPAFPGFYQVLQIQDQSVLQCLSNMRSHSGNDYVGGFLTKAHYTRDISNPGVPVLRDDAGAVTSLQELHIHGTLLQIITITPHPSLQGGQVILMPYRRIKMTGIHAEPSENYPLFRVSIDYIEDDLKNFEDSRVTKALHLEIIATVKELIKTSNFYKEHFDHIIRIYNLDNPSRIADLIAGISMAQRDQLQAILAEVNIDKRLAMVLEVAKHDLEFAKVQAEVKTQIEEKMSREQRKYILTEQMKMIKKELGIDTEDKNTIIEGFEREYENVSEYMSKEAKESYQSGINRLRQLEISSAEYGVCRSHLEWLLGMPWGKFTTDSRDISNAKKVLDNHHYGLKDVKSRLMEYMATSILKGSPNGKIICLAGPPGVGKTSIATAVAEVLGRKLYRFSLGGLFDVAELRGHRRTYVGALPGKFVQALKYTQSMNPLIVLDEIDKLGRDARGDPASALLEVLDPSQNEFFRDYYLDIPVNLSHILFICTANSTDSIPGPLMDRMEVISIPGYLPEEKVEIAKSHLIPQTLKSTGLTTDVIELEEPTIQAIVQHYSREAGVRNLLRCIEKIHRKVALKVVMDNSDKFSSSLESNDKGEKAKQVEFVGSSINMLDDALSTSAGSTDGSEAGTFSSEDILKGVEKVVVTEDQLNSYLGVPMYTKDSLHPYPLPYGVVMGLAWTNAGGATMYVEARGQLIDKRGNHIEPNRKSVSELENEEISHEDVVDGERNIGTFHGSMKVTGHLGNVMTESSQIALTFCKTFLRKHQPRNMFLDEAHIHIHVPEGATPKDGPSGGITMASALISLATKKCIKSYLAMTGELTLSGKVLRVGGIKEKLIAAIREGVKTVVLPQGNEADVSELEESITTKLEIVYVDTYDDVYATVFEHD</sequence>
<dbReference type="SUPFAM" id="SSF54211">
    <property type="entry name" value="Ribosomal protein S5 domain 2-like"/>
    <property type="match status" value="1"/>
</dbReference>
<evidence type="ECO:0000256" key="9">
    <source>
        <dbReference type="SAM" id="MobiDB-lite"/>
    </source>
</evidence>
<feature type="signal peptide" evidence="10">
    <location>
        <begin position="1"/>
        <end position="15"/>
    </location>
</feature>
<evidence type="ECO:0000256" key="8">
    <source>
        <dbReference type="PROSITE-ProRule" id="PRU01122"/>
    </source>
</evidence>
<dbReference type="GO" id="GO:0006515">
    <property type="term" value="P:protein quality control for misfolded or incompletely synthesized proteins"/>
    <property type="evidence" value="ECO:0007669"/>
    <property type="project" value="TreeGrafter"/>
</dbReference>
<dbReference type="InterPro" id="IPR015947">
    <property type="entry name" value="PUA-like_sf"/>
</dbReference>
<keyword evidence="1 8" id="KW-0645">Protease</keyword>
<dbReference type="GO" id="GO:0051131">
    <property type="term" value="P:chaperone-mediated protein complex assembly"/>
    <property type="evidence" value="ECO:0007669"/>
    <property type="project" value="TreeGrafter"/>
</dbReference>
<dbReference type="InterPro" id="IPR027417">
    <property type="entry name" value="P-loop_NTPase"/>
</dbReference>
<dbReference type="InterPro" id="IPR008269">
    <property type="entry name" value="Lon_proteolytic"/>
</dbReference>
<name>A0AAD8UTB8_BABGI</name>
<comment type="catalytic activity">
    <reaction evidence="6">
        <text>Hydrolysis of proteins in presence of ATP.</text>
        <dbReference type="EC" id="3.4.21.53"/>
    </reaction>
</comment>
<feature type="active site" evidence="8">
    <location>
        <position position="1096"/>
    </location>
</feature>
<dbReference type="InterPro" id="IPR027065">
    <property type="entry name" value="Lon_Prtase"/>
</dbReference>
<dbReference type="GO" id="GO:0007005">
    <property type="term" value="P:mitochondrion organization"/>
    <property type="evidence" value="ECO:0007669"/>
    <property type="project" value="TreeGrafter"/>
</dbReference>
<evidence type="ECO:0000259" key="12">
    <source>
        <dbReference type="PROSITE" id="PS51787"/>
    </source>
</evidence>
<dbReference type="GO" id="GO:0016887">
    <property type="term" value="F:ATP hydrolysis activity"/>
    <property type="evidence" value="ECO:0007669"/>
    <property type="project" value="InterPro"/>
</dbReference>
<dbReference type="GO" id="GO:0003697">
    <property type="term" value="F:single-stranded DNA binding"/>
    <property type="evidence" value="ECO:0007669"/>
    <property type="project" value="TreeGrafter"/>
</dbReference>
<dbReference type="PANTHER" id="PTHR43718:SF2">
    <property type="entry name" value="LON PROTEASE HOMOLOG, MITOCHONDRIAL"/>
    <property type="match status" value="1"/>
</dbReference>
<proteinExistence type="inferred from homology"/>
<dbReference type="InterPro" id="IPR003111">
    <property type="entry name" value="Lon_prtase_N"/>
</dbReference>
<dbReference type="Gene3D" id="3.30.230.10">
    <property type="match status" value="1"/>
</dbReference>
<dbReference type="InterPro" id="IPR020568">
    <property type="entry name" value="Ribosomal_Su5_D2-typ_SF"/>
</dbReference>
<evidence type="ECO:0000256" key="7">
    <source>
        <dbReference type="ARBA" id="ARBA00066743"/>
    </source>
</evidence>
<dbReference type="Pfam" id="PF05362">
    <property type="entry name" value="Lon_C"/>
    <property type="match status" value="2"/>
</dbReference>
<feature type="region of interest" description="Disordered" evidence="9">
    <location>
        <begin position="77"/>
        <end position="99"/>
    </location>
</feature>
<evidence type="ECO:0000256" key="5">
    <source>
        <dbReference type="ARBA" id="ARBA00022840"/>
    </source>
</evidence>
<dbReference type="Gene3D" id="1.20.5.5270">
    <property type="match status" value="1"/>
</dbReference>
<keyword evidence="10" id="KW-0732">Signal</keyword>
<dbReference type="PROSITE" id="PS51786">
    <property type="entry name" value="LON_PROTEOLYTIC"/>
    <property type="match status" value="1"/>
</dbReference>
<evidence type="ECO:0000313" key="13">
    <source>
        <dbReference type="EMBL" id="KAK1444611.1"/>
    </source>
</evidence>
<dbReference type="SMART" id="SM00464">
    <property type="entry name" value="LON"/>
    <property type="match status" value="1"/>
</dbReference>
<dbReference type="GO" id="GO:0004252">
    <property type="term" value="F:serine-type endopeptidase activity"/>
    <property type="evidence" value="ECO:0007669"/>
    <property type="project" value="UniProtKB-UniRule"/>
</dbReference>
<feature type="domain" description="Lon N-terminal" evidence="12">
    <location>
        <begin position="259"/>
        <end position="480"/>
    </location>
</feature>
<feature type="compositionally biased region" description="Acidic residues" evidence="9">
    <location>
        <begin position="174"/>
        <end position="199"/>
    </location>
</feature>
<protein>
    <recommendedName>
        <fullName evidence="7">endopeptidase La</fullName>
        <ecNumber evidence="7">3.4.21.53</ecNumber>
    </recommendedName>
</protein>
<dbReference type="AlphaFoldDB" id="A0AAD8UTB8"/>
<dbReference type="Gene3D" id="1.10.8.60">
    <property type="match status" value="1"/>
</dbReference>
<organism evidence="13 14">
    <name type="scientific">Babesia gibsoni</name>
    <dbReference type="NCBI Taxonomy" id="33632"/>
    <lineage>
        <taxon>Eukaryota</taxon>
        <taxon>Sar</taxon>
        <taxon>Alveolata</taxon>
        <taxon>Apicomplexa</taxon>
        <taxon>Aconoidasida</taxon>
        <taxon>Piroplasmida</taxon>
        <taxon>Babesiidae</taxon>
        <taxon>Babesia</taxon>
    </lineage>
</organism>
<dbReference type="PROSITE" id="PS51787">
    <property type="entry name" value="LON_N"/>
    <property type="match status" value="1"/>
</dbReference>
<comment type="caution">
    <text evidence="13">The sequence shown here is derived from an EMBL/GenBank/DDBJ whole genome shotgun (WGS) entry which is preliminary data.</text>
</comment>
<dbReference type="Gene3D" id="1.20.58.1480">
    <property type="match status" value="1"/>
</dbReference>
<dbReference type="InterPro" id="IPR014721">
    <property type="entry name" value="Ribsml_uS5_D2-typ_fold_subgr"/>
</dbReference>
<evidence type="ECO:0000259" key="11">
    <source>
        <dbReference type="PROSITE" id="PS51786"/>
    </source>
</evidence>
<dbReference type="EC" id="3.4.21.53" evidence="7"/>
<feature type="active site" evidence="8">
    <location>
        <position position="1053"/>
    </location>
</feature>
<accession>A0AAD8UTB8</accession>
<feature type="region of interest" description="Disordered" evidence="9">
    <location>
        <begin position="164"/>
        <end position="199"/>
    </location>
</feature>
<feature type="domain" description="Lon proteolytic" evidence="11">
    <location>
        <begin position="929"/>
        <end position="1147"/>
    </location>
</feature>
<feature type="chain" id="PRO_5042278948" description="endopeptidase La" evidence="10">
    <location>
        <begin position="16"/>
        <end position="1148"/>
    </location>
</feature>
<keyword evidence="14" id="KW-1185">Reference proteome</keyword>
<dbReference type="SUPFAM" id="SSF52540">
    <property type="entry name" value="P-loop containing nucleoside triphosphate hydrolases"/>
    <property type="match status" value="1"/>
</dbReference>
<dbReference type="Proteomes" id="UP001230268">
    <property type="component" value="Unassembled WGS sequence"/>
</dbReference>
<evidence type="ECO:0000256" key="6">
    <source>
        <dbReference type="ARBA" id="ARBA00050665"/>
    </source>
</evidence>
<dbReference type="PANTHER" id="PTHR43718">
    <property type="entry name" value="LON PROTEASE"/>
    <property type="match status" value="1"/>
</dbReference>
<keyword evidence="3 8" id="KW-0378">Hydrolase</keyword>
<evidence type="ECO:0000256" key="4">
    <source>
        <dbReference type="ARBA" id="ARBA00022825"/>
    </source>
</evidence>
<keyword evidence="2" id="KW-0547">Nucleotide-binding</keyword>
<evidence type="ECO:0000313" key="14">
    <source>
        <dbReference type="Proteomes" id="UP001230268"/>
    </source>
</evidence>
<dbReference type="Pfam" id="PF22667">
    <property type="entry name" value="Lon_lid"/>
    <property type="match status" value="1"/>
</dbReference>
<dbReference type="InterPro" id="IPR054594">
    <property type="entry name" value="Lon_lid"/>
</dbReference>
<dbReference type="Pfam" id="PF02190">
    <property type="entry name" value="LON_substr_bdg"/>
    <property type="match status" value="1"/>
</dbReference>
<dbReference type="GO" id="GO:0004176">
    <property type="term" value="F:ATP-dependent peptidase activity"/>
    <property type="evidence" value="ECO:0007669"/>
    <property type="project" value="UniProtKB-UniRule"/>
</dbReference>
<dbReference type="GO" id="GO:0005524">
    <property type="term" value="F:ATP binding"/>
    <property type="evidence" value="ECO:0007669"/>
    <property type="project" value="UniProtKB-KW"/>
</dbReference>
<keyword evidence="4 8" id="KW-0720">Serine protease</keyword>
<dbReference type="FunFam" id="3.40.50.300:FF:000021">
    <property type="entry name" value="Lon protease homolog"/>
    <property type="match status" value="1"/>
</dbReference>
<dbReference type="EMBL" id="JAVEPI010000001">
    <property type="protein sequence ID" value="KAK1444611.1"/>
    <property type="molecule type" value="Genomic_DNA"/>
</dbReference>
<dbReference type="InterPro" id="IPR003593">
    <property type="entry name" value="AAA+_ATPase"/>
</dbReference>
<dbReference type="GO" id="GO:0005759">
    <property type="term" value="C:mitochondrial matrix"/>
    <property type="evidence" value="ECO:0007669"/>
    <property type="project" value="TreeGrafter"/>
</dbReference>
<dbReference type="NCBIfam" id="TIGR00763">
    <property type="entry name" value="lon"/>
    <property type="match status" value="1"/>
</dbReference>
<dbReference type="InterPro" id="IPR004815">
    <property type="entry name" value="Lon_bac/euk-typ"/>
</dbReference>
<evidence type="ECO:0000256" key="10">
    <source>
        <dbReference type="SAM" id="SignalP"/>
    </source>
</evidence>